<keyword evidence="2 9" id="KW-0963">Cytoplasm</keyword>
<proteinExistence type="inferred from homology"/>
<keyword evidence="8 9" id="KW-0012">Acyltransferase</keyword>
<evidence type="ECO:0000256" key="3">
    <source>
        <dbReference type="ARBA" id="ARBA00022516"/>
    </source>
</evidence>
<dbReference type="GO" id="GO:0044550">
    <property type="term" value="P:secondary metabolite biosynthetic process"/>
    <property type="evidence" value="ECO:0007669"/>
    <property type="project" value="TreeGrafter"/>
</dbReference>
<feature type="active site" evidence="9">
    <location>
        <position position="258"/>
    </location>
</feature>
<evidence type="ECO:0000256" key="1">
    <source>
        <dbReference type="ARBA" id="ARBA00008642"/>
    </source>
</evidence>
<evidence type="ECO:0000256" key="9">
    <source>
        <dbReference type="HAMAP-Rule" id="MF_01815"/>
    </source>
</evidence>
<dbReference type="EMBL" id="SDJQ01000012">
    <property type="protein sequence ID" value="RXR33899.1"/>
    <property type="molecule type" value="Genomic_DNA"/>
</dbReference>
<comment type="catalytic activity">
    <reaction evidence="9">
        <text>malonyl-[ACP] + acetyl-CoA + H(+) = 3-oxobutanoyl-[ACP] + CO2 + CoA</text>
        <dbReference type="Rhea" id="RHEA:12080"/>
        <dbReference type="Rhea" id="RHEA-COMP:9623"/>
        <dbReference type="Rhea" id="RHEA-COMP:9625"/>
        <dbReference type="ChEBI" id="CHEBI:15378"/>
        <dbReference type="ChEBI" id="CHEBI:16526"/>
        <dbReference type="ChEBI" id="CHEBI:57287"/>
        <dbReference type="ChEBI" id="CHEBI:57288"/>
        <dbReference type="ChEBI" id="CHEBI:78449"/>
        <dbReference type="ChEBI" id="CHEBI:78450"/>
        <dbReference type="EC" id="2.3.1.180"/>
    </reaction>
</comment>
<evidence type="ECO:0000256" key="4">
    <source>
        <dbReference type="ARBA" id="ARBA00022679"/>
    </source>
</evidence>
<feature type="region of interest" description="ACP-binding" evidence="9">
    <location>
        <begin position="259"/>
        <end position="263"/>
    </location>
</feature>
<dbReference type="GO" id="GO:0004315">
    <property type="term" value="F:3-oxoacyl-[acyl-carrier-protein] synthase activity"/>
    <property type="evidence" value="ECO:0007669"/>
    <property type="project" value="InterPro"/>
</dbReference>
<keyword evidence="4 9" id="KW-0808">Transferase</keyword>
<evidence type="ECO:0000313" key="14">
    <source>
        <dbReference type="Proteomes" id="UP000289805"/>
    </source>
</evidence>
<evidence type="ECO:0000259" key="11">
    <source>
        <dbReference type="Pfam" id="PF08545"/>
    </source>
</evidence>
<dbReference type="Gene3D" id="3.40.47.10">
    <property type="match status" value="1"/>
</dbReference>
<keyword evidence="5 9" id="KW-0276">Fatty acid metabolism</keyword>
<dbReference type="EMBL" id="SDJR01000006">
    <property type="protein sequence ID" value="RXR25460.1"/>
    <property type="molecule type" value="Genomic_DNA"/>
</dbReference>
<evidence type="ECO:0000256" key="6">
    <source>
        <dbReference type="ARBA" id="ARBA00023098"/>
    </source>
</evidence>
<dbReference type="Pfam" id="PF08541">
    <property type="entry name" value="ACP_syn_III_C"/>
    <property type="match status" value="1"/>
</dbReference>
<dbReference type="STRING" id="1713.GCA_000718325_00841"/>
<dbReference type="EC" id="2.3.1.180" evidence="9"/>
<feature type="domain" description="Beta-ketoacyl-[acyl-carrier-protein] synthase III N-terminal" evidence="11">
    <location>
        <begin position="111"/>
        <end position="191"/>
    </location>
</feature>
<comment type="subcellular location">
    <subcellularLocation>
        <location evidence="9">Cytoplasm</location>
    </subcellularLocation>
</comment>
<keyword evidence="7 9" id="KW-0275">Fatty acid biosynthesis</keyword>
<dbReference type="Proteomes" id="UP000289805">
    <property type="component" value="Unassembled WGS sequence"/>
</dbReference>
<dbReference type="RefSeq" id="WP_030150394.1">
    <property type="nucleotide sequence ID" value="NZ_JOFV01000003.1"/>
</dbReference>
<evidence type="ECO:0000256" key="8">
    <source>
        <dbReference type="ARBA" id="ARBA00023315"/>
    </source>
</evidence>
<comment type="pathway">
    <text evidence="9">Lipid metabolism; fatty acid biosynthesis.</text>
</comment>
<dbReference type="PANTHER" id="PTHR34069:SF2">
    <property type="entry name" value="BETA-KETOACYL-[ACYL-CARRIER-PROTEIN] SYNTHASE III"/>
    <property type="match status" value="1"/>
</dbReference>
<dbReference type="InterPro" id="IPR013751">
    <property type="entry name" value="ACP_syn_III_N"/>
</dbReference>
<reference evidence="14 15" key="1">
    <citation type="submission" date="2019-01" db="EMBL/GenBank/DDBJ databases">
        <title>Oerskovia turbata Genome sequencing and assembly.</title>
        <authorList>
            <person name="Dou T."/>
        </authorList>
    </citation>
    <scope>NUCLEOTIDE SEQUENCE [LARGE SCALE GENOMIC DNA]</scope>
    <source>
        <strain evidence="13 14">JCM12123</strain>
        <strain evidence="12 15">JCM3160</strain>
    </source>
</reference>
<dbReference type="AlphaFoldDB" id="A0A4Q1KWR7"/>
<keyword evidence="6 9" id="KW-0443">Lipid metabolism</keyword>
<comment type="function">
    <text evidence="9">Catalyzes the condensation reaction of fatty acid synthesis by the addition to an acyl acceptor of two carbons from malonyl-ACP. Catalyzes the first condensation reaction which initiates fatty acid synthesis and may therefore play a role in governing the total rate of fatty acid production. Possesses both acetoacetyl-ACP synthase and acetyl transacylase activities. Its substrate specificity determines the biosynthesis of branched-chain and/or straight-chain of fatty acids.</text>
</comment>
<evidence type="ECO:0000313" key="12">
    <source>
        <dbReference type="EMBL" id="RXR25460.1"/>
    </source>
</evidence>
<accession>A0A4Q1KWR7</accession>
<feature type="active site" evidence="9">
    <location>
        <position position="117"/>
    </location>
</feature>
<evidence type="ECO:0000256" key="5">
    <source>
        <dbReference type="ARBA" id="ARBA00022832"/>
    </source>
</evidence>
<keyword evidence="9" id="KW-0511">Multifunctional enzyme</keyword>
<comment type="similarity">
    <text evidence="1 9">Belongs to the thiolase-like superfamily. FabH family.</text>
</comment>
<comment type="subunit">
    <text evidence="9">Homodimer.</text>
</comment>
<feature type="active site" evidence="9">
    <location>
        <position position="288"/>
    </location>
</feature>
<evidence type="ECO:0000313" key="15">
    <source>
        <dbReference type="Proteomes" id="UP000290517"/>
    </source>
</evidence>
<dbReference type="OrthoDB" id="9815506at2"/>
<comment type="caution">
    <text evidence="13">The sequence shown here is derived from an EMBL/GenBank/DDBJ whole genome shotgun (WGS) entry which is preliminary data.</text>
</comment>
<dbReference type="GO" id="GO:0033818">
    <property type="term" value="F:beta-ketoacyl-acyl-carrier-protein synthase III activity"/>
    <property type="evidence" value="ECO:0007669"/>
    <property type="project" value="UniProtKB-UniRule"/>
</dbReference>
<dbReference type="HAMAP" id="MF_01815">
    <property type="entry name" value="FabH"/>
    <property type="match status" value="1"/>
</dbReference>
<dbReference type="NCBIfam" id="NF006829">
    <property type="entry name" value="PRK09352.1"/>
    <property type="match status" value="1"/>
</dbReference>
<dbReference type="NCBIfam" id="TIGR00747">
    <property type="entry name" value="fabH"/>
    <property type="match status" value="1"/>
</dbReference>
<dbReference type="InterPro" id="IPR016039">
    <property type="entry name" value="Thiolase-like"/>
</dbReference>
<name>A0A4Q1KWR7_9CELL</name>
<evidence type="ECO:0000313" key="13">
    <source>
        <dbReference type="EMBL" id="RXR33899.1"/>
    </source>
</evidence>
<keyword evidence="15" id="KW-1185">Reference proteome</keyword>
<evidence type="ECO:0000256" key="7">
    <source>
        <dbReference type="ARBA" id="ARBA00023160"/>
    </source>
</evidence>
<dbReference type="Proteomes" id="UP000290517">
    <property type="component" value="Unassembled WGS sequence"/>
</dbReference>
<dbReference type="UniPathway" id="UPA00094"/>
<protein>
    <recommendedName>
        <fullName evidence="9">Beta-ketoacyl-[acyl-carrier-protein] synthase III</fullName>
        <shortName evidence="9">Beta-ketoacyl-ACP synthase III</shortName>
        <shortName evidence="9">KAS III</shortName>
        <ecNumber evidence="9">2.3.1.180</ecNumber>
    </recommendedName>
    <alternativeName>
        <fullName evidence="9">3-oxoacyl-[acyl-carrier-protein] synthase 3</fullName>
    </alternativeName>
    <alternativeName>
        <fullName evidence="9">3-oxoacyl-[acyl-carrier-protein] synthase III</fullName>
    </alternativeName>
</protein>
<evidence type="ECO:0000256" key="2">
    <source>
        <dbReference type="ARBA" id="ARBA00022490"/>
    </source>
</evidence>
<feature type="domain" description="Beta-ketoacyl-[acyl-carrier-protein] synthase III C-terminal" evidence="10">
    <location>
        <begin position="243"/>
        <end position="329"/>
    </location>
</feature>
<evidence type="ECO:0000259" key="10">
    <source>
        <dbReference type="Pfam" id="PF08541"/>
    </source>
</evidence>
<dbReference type="SUPFAM" id="SSF53901">
    <property type="entry name" value="Thiolase-like"/>
    <property type="match status" value="1"/>
</dbReference>
<dbReference type="CDD" id="cd00830">
    <property type="entry name" value="KAS_III"/>
    <property type="match status" value="1"/>
</dbReference>
<comment type="domain">
    <text evidence="9">The last Arg residue of the ACP-binding site is essential for the weak association between ACP/AcpP and FabH.</text>
</comment>
<dbReference type="InterPro" id="IPR013747">
    <property type="entry name" value="ACP_syn_III_C"/>
</dbReference>
<gene>
    <name evidence="9" type="primary">fabH</name>
    <name evidence="12" type="ORF">EQW73_11550</name>
    <name evidence="13" type="ORF">EQW78_09765</name>
</gene>
<sequence>MSSRDRPGAAVLRGVGGYLPPRVVSNDDLAALVDTSDEWIRTRTGIRERRFADEGCATSDLAVEAGRRALASAGEPAVDLVVVATSTPDRSCPATAPLVASRLGLGAAAAFDLAAVCSGFVYALAQASAAVLAGLHRRALVIGADQFTSIVDPRDRATSILFGDGAGAVVVDGGDPDEAGSLGAFHLGSDGSAHDLITVPAGGSRVPHREVVDASDAYFRMDGRSVFGAAVAAMSSSSRRALALSGWSVEDVDWFVAHQANERILRLVAHSLGIASEKVVIHLDRAGNTSAASIPLALAAYARTFAPHERILLTAFGGGTTWGAATATWPRLVVQDL</sequence>
<dbReference type="GO" id="GO:0005737">
    <property type="term" value="C:cytoplasm"/>
    <property type="evidence" value="ECO:0007669"/>
    <property type="project" value="UniProtKB-SubCell"/>
</dbReference>
<organism evidence="13 14">
    <name type="scientific">Oerskovia turbata</name>
    <dbReference type="NCBI Taxonomy" id="1713"/>
    <lineage>
        <taxon>Bacteria</taxon>
        <taxon>Bacillati</taxon>
        <taxon>Actinomycetota</taxon>
        <taxon>Actinomycetes</taxon>
        <taxon>Micrococcales</taxon>
        <taxon>Cellulomonadaceae</taxon>
        <taxon>Oerskovia</taxon>
    </lineage>
</organism>
<dbReference type="Pfam" id="PF08545">
    <property type="entry name" value="ACP_syn_III"/>
    <property type="match status" value="1"/>
</dbReference>
<dbReference type="InterPro" id="IPR004655">
    <property type="entry name" value="FabH"/>
</dbReference>
<keyword evidence="3 9" id="KW-0444">Lipid biosynthesis</keyword>
<dbReference type="GO" id="GO:0006633">
    <property type="term" value="P:fatty acid biosynthetic process"/>
    <property type="evidence" value="ECO:0007669"/>
    <property type="project" value="UniProtKB-UniRule"/>
</dbReference>
<dbReference type="PANTHER" id="PTHR34069">
    <property type="entry name" value="3-OXOACYL-[ACYL-CARRIER-PROTEIN] SYNTHASE 3"/>
    <property type="match status" value="1"/>
</dbReference>